<feature type="transmembrane region" description="Helical" evidence="1">
    <location>
        <begin position="90"/>
        <end position="112"/>
    </location>
</feature>
<feature type="transmembrane region" description="Helical" evidence="1">
    <location>
        <begin position="59"/>
        <end position="78"/>
    </location>
</feature>
<dbReference type="EMBL" id="JBDPZC010000007">
    <property type="protein sequence ID" value="MEO3714162.1"/>
    <property type="molecule type" value="Genomic_DNA"/>
</dbReference>
<keyword evidence="3" id="KW-1185">Reference proteome</keyword>
<keyword evidence="1" id="KW-0812">Transmembrane</keyword>
<dbReference type="RefSeq" id="WP_347611236.1">
    <property type="nucleotide sequence ID" value="NZ_JBDPZC010000007.1"/>
</dbReference>
<sequence length="131" mass="14124">MWHLSLAWLWLMAGLVFGFAPVRSPLVSWWTPAALGLVLLLWRRSAWRGLLQPQRGVRALCWCGHALTVAAVLLLLAASSPLMADVNSLGLGLLLGLLLLPLPFLGAAAWLCQIVQLCKPALPAPGGVHKH</sequence>
<evidence type="ECO:0000313" key="2">
    <source>
        <dbReference type="EMBL" id="MEO3714162.1"/>
    </source>
</evidence>
<protein>
    <submittedName>
        <fullName evidence="2">Uncharacterized protein</fullName>
    </submittedName>
</protein>
<comment type="caution">
    <text evidence="2">The sequence shown here is derived from an EMBL/GenBank/DDBJ whole genome shotgun (WGS) entry which is preliminary data.</text>
</comment>
<proteinExistence type="predicted"/>
<organism evidence="2 3">
    <name type="scientific">Roseateles flavus</name>
    <dbReference type="NCBI Taxonomy" id="3149041"/>
    <lineage>
        <taxon>Bacteria</taxon>
        <taxon>Pseudomonadati</taxon>
        <taxon>Pseudomonadota</taxon>
        <taxon>Betaproteobacteria</taxon>
        <taxon>Burkholderiales</taxon>
        <taxon>Sphaerotilaceae</taxon>
        <taxon>Roseateles</taxon>
    </lineage>
</organism>
<reference evidence="2 3" key="1">
    <citation type="submission" date="2024-05" db="EMBL/GenBank/DDBJ databases">
        <title>Roseateles sp. 2.12 16S ribosomal RNA gene Genome sequencing and assembly.</title>
        <authorList>
            <person name="Woo H."/>
        </authorList>
    </citation>
    <scope>NUCLEOTIDE SEQUENCE [LARGE SCALE GENOMIC DNA]</scope>
    <source>
        <strain evidence="2 3">2.12</strain>
    </source>
</reference>
<dbReference type="Proteomes" id="UP001462640">
    <property type="component" value="Unassembled WGS sequence"/>
</dbReference>
<accession>A0ABV0GGR8</accession>
<keyword evidence="1" id="KW-1133">Transmembrane helix</keyword>
<keyword evidence="1" id="KW-0472">Membrane</keyword>
<evidence type="ECO:0000256" key="1">
    <source>
        <dbReference type="SAM" id="Phobius"/>
    </source>
</evidence>
<feature type="transmembrane region" description="Helical" evidence="1">
    <location>
        <begin position="28"/>
        <end position="47"/>
    </location>
</feature>
<gene>
    <name evidence="2" type="ORF">ABDJ40_15460</name>
</gene>
<evidence type="ECO:0000313" key="3">
    <source>
        <dbReference type="Proteomes" id="UP001462640"/>
    </source>
</evidence>
<name>A0ABV0GGR8_9BURK</name>